<reference evidence="3" key="1">
    <citation type="submission" date="2020-04" db="EMBL/GenBank/DDBJ databases">
        <title>Draft genome resource of the tomato pathogen Pseudocercospora fuligena.</title>
        <authorList>
            <person name="Zaccaron A."/>
        </authorList>
    </citation>
    <scope>NUCLEOTIDE SEQUENCE</scope>
    <source>
        <strain evidence="3">PF001</strain>
    </source>
</reference>
<keyword evidence="2" id="KW-0732">Signal</keyword>
<evidence type="ECO:0000313" key="4">
    <source>
        <dbReference type="Proteomes" id="UP000660729"/>
    </source>
</evidence>
<feature type="region of interest" description="Disordered" evidence="1">
    <location>
        <begin position="152"/>
        <end position="197"/>
    </location>
</feature>
<sequence length="495" mass="50957">MASSMYFSLSLAAAASLADARDVGLLRLLGVRQAETTITTSTATPLTWSGNSIAFNATSTIASTGFLTFTTSVVASTASVTPVPESSSTSELEDITTSATESTSTSTGAFFDSSELAGFSTTVTETTSIATSTTAEQADISASATEVSTIISDVEDSTSSSTESISTTAEASSPTSEIADITTSATESTSTATEVPLTCPASNGTSYTAPSGQDFIIECGIDHSGGDLRMVYVESLRECIEACDAWNGPQPCVDVSLSGSACYMKYVLGDPVPYEGLLGARLANVTTPAPPLSCPTANGNNYTTSSNETFAIECGVDFAGGDLVAQDVGSTAPNGNGELWLQNCIEACGSTQGCVGASLSGSACYMKSQIGATSNNSVITGIRLLSSQPNITACDANFPVCPACDGVILNSQDSDTELQYRVECGVDHVGENLAGDDGIRYGLRGVRRFRNCIEDCAEEDECVGVSFMGDQCYLKSSLGAEQQSDVVWGAVKVLG</sequence>
<protein>
    <recommendedName>
        <fullName evidence="5">Apple domain-containing protein</fullName>
    </recommendedName>
</protein>
<dbReference type="AlphaFoldDB" id="A0A8H6RRB5"/>
<feature type="signal peptide" evidence="2">
    <location>
        <begin position="1"/>
        <end position="20"/>
    </location>
</feature>
<dbReference type="OrthoDB" id="3649437at2759"/>
<dbReference type="Proteomes" id="UP000660729">
    <property type="component" value="Unassembled WGS sequence"/>
</dbReference>
<feature type="region of interest" description="Disordered" evidence="1">
    <location>
        <begin position="80"/>
        <end position="107"/>
    </location>
</feature>
<feature type="compositionally biased region" description="Low complexity" evidence="1">
    <location>
        <begin position="152"/>
        <end position="194"/>
    </location>
</feature>
<evidence type="ECO:0000256" key="1">
    <source>
        <dbReference type="SAM" id="MobiDB-lite"/>
    </source>
</evidence>
<comment type="caution">
    <text evidence="3">The sequence shown here is derived from an EMBL/GenBank/DDBJ whole genome shotgun (WGS) entry which is preliminary data.</text>
</comment>
<feature type="chain" id="PRO_5034004057" description="Apple domain-containing protein" evidence="2">
    <location>
        <begin position="21"/>
        <end position="495"/>
    </location>
</feature>
<dbReference type="EMBL" id="JABCIY010000040">
    <property type="protein sequence ID" value="KAF7195397.1"/>
    <property type="molecule type" value="Genomic_DNA"/>
</dbReference>
<evidence type="ECO:0008006" key="5">
    <source>
        <dbReference type="Google" id="ProtNLM"/>
    </source>
</evidence>
<keyword evidence="4" id="KW-1185">Reference proteome</keyword>
<evidence type="ECO:0000256" key="2">
    <source>
        <dbReference type="SAM" id="SignalP"/>
    </source>
</evidence>
<accession>A0A8H6RRB5</accession>
<name>A0A8H6RRB5_9PEZI</name>
<evidence type="ECO:0000313" key="3">
    <source>
        <dbReference type="EMBL" id="KAF7195397.1"/>
    </source>
</evidence>
<proteinExistence type="predicted"/>
<organism evidence="3 4">
    <name type="scientific">Pseudocercospora fuligena</name>
    <dbReference type="NCBI Taxonomy" id="685502"/>
    <lineage>
        <taxon>Eukaryota</taxon>
        <taxon>Fungi</taxon>
        <taxon>Dikarya</taxon>
        <taxon>Ascomycota</taxon>
        <taxon>Pezizomycotina</taxon>
        <taxon>Dothideomycetes</taxon>
        <taxon>Dothideomycetidae</taxon>
        <taxon>Mycosphaerellales</taxon>
        <taxon>Mycosphaerellaceae</taxon>
        <taxon>Pseudocercospora</taxon>
    </lineage>
</organism>
<gene>
    <name evidence="3" type="ORF">HII31_03289</name>
</gene>